<dbReference type="PROSITE" id="PS50011">
    <property type="entry name" value="PROTEIN_KINASE_DOM"/>
    <property type="match status" value="1"/>
</dbReference>
<dbReference type="eggNOG" id="KOG0032">
    <property type="taxonomic scope" value="Eukaryota"/>
</dbReference>
<comment type="similarity">
    <text evidence="7">Belongs to the protein kinase superfamily.</text>
</comment>
<evidence type="ECO:0000256" key="6">
    <source>
        <dbReference type="PROSITE-ProRule" id="PRU10141"/>
    </source>
</evidence>
<dbReference type="SUPFAM" id="SSF56112">
    <property type="entry name" value="Protein kinase-like (PK-like)"/>
    <property type="match status" value="1"/>
</dbReference>
<keyword evidence="1 7" id="KW-0723">Serine/threonine-protein kinase</keyword>
<keyword evidence="4 10" id="KW-0418">Kinase</keyword>
<dbReference type="Pfam" id="PF00069">
    <property type="entry name" value="Pkinase"/>
    <property type="match status" value="1"/>
</dbReference>
<keyword evidence="2" id="KW-0808">Transferase</keyword>
<evidence type="ECO:0000256" key="2">
    <source>
        <dbReference type="ARBA" id="ARBA00022679"/>
    </source>
</evidence>
<dbReference type="RefSeq" id="XP_013756207.1">
    <property type="nucleotide sequence ID" value="XM_013900753.1"/>
</dbReference>
<evidence type="ECO:0000256" key="7">
    <source>
        <dbReference type="RuleBase" id="RU000304"/>
    </source>
</evidence>
<feature type="binding site" evidence="6">
    <location>
        <position position="64"/>
    </location>
    <ligand>
        <name>ATP</name>
        <dbReference type="ChEBI" id="CHEBI:30616"/>
    </ligand>
</feature>
<dbReference type="GO" id="GO:0004674">
    <property type="term" value="F:protein serine/threonine kinase activity"/>
    <property type="evidence" value="ECO:0007669"/>
    <property type="project" value="UniProtKB-KW"/>
</dbReference>
<protein>
    <submittedName>
        <fullName evidence="10">CAMK protein kinase</fullName>
    </submittedName>
</protein>
<dbReference type="PROSITE" id="PS00107">
    <property type="entry name" value="PROTEIN_KINASE_ATP"/>
    <property type="match status" value="1"/>
</dbReference>
<dbReference type="Gene3D" id="1.10.510.10">
    <property type="entry name" value="Transferase(Phosphotransferase) domain 1"/>
    <property type="match status" value="1"/>
</dbReference>
<evidence type="ECO:0000256" key="4">
    <source>
        <dbReference type="ARBA" id="ARBA00022777"/>
    </source>
</evidence>
<dbReference type="EMBL" id="GL349466">
    <property type="protein sequence ID" value="KNC51281.1"/>
    <property type="molecule type" value="Genomic_DNA"/>
</dbReference>
<reference evidence="10 11" key="1">
    <citation type="submission" date="2010-05" db="EMBL/GenBank/DDBJ databases">
        <title>The Genome Sequence of Thecamonas trahens ATCC 50062.</title>
        <authorList>
            <consortium name="The Broad Institute Genome Sequencing Platform"/>
            <person name="Russ C."/>
            <person name="Cuomo C."/>
            <person name="Shea T."/>
            <person name="Young S.K."/>
            <person name="Zeng Q."/>
            <person name="Koehrsen M."/>
            <person name="Haas B."/>
            <person name="Borodovsky M."/>
            <person name="Guigo R."/>
            <person name="Alvarado L."/>
            <person name="Berlin A."/>
            <person name="Bochicchio J."/>
            <person name="Borenstein D."/>
            <person name="Chapman S."/>
            <person name="Chen Z."/>
            <person name="Freedman E."/>
            <person name="Gellesch M."/>
            <person name="Goldberg J."/>
            <person name="Griggs A."/>
            <person name="Gujja S."/>
            <person name="Heilman E."/>
            <person name="Heiman D."/>
            <person name="Hepburn T."/>
            <person name="Howarth C."/>
            <person name="Jen D."/>
            <person name="Larson L."/>
            <person name="Mehta T."/>
            <person name="Park D."/>
            <person name="Pearson M."/>
            <person name="Roberts A."/>
            <person name="Saif S."/>
            <person name="Shenoy N."/>
            <person name="Sisk P."/>
            <person name="Stolte C."/>
            <person name="Sykes S."/>
            <person name="Thomson T."/>
            <person name="Walk T."/>
            <person name="White J."/>
            <person name="Yandava C."/>
            <person name="Burger G."/>
            <person name="Gray M.W."/>
            <person name="Holland P.W.H."/>
            <person name="King N."/>
            <person name="Lang F.B.F."/>
            <person name="Roger A.J."/>
            <person name="Ruiz-Trillo I."/>
            <person name="Lander E."/>
            <person name="Nusbaum C."/>
        </authorList>
    </citation>
    <scope>NUCLEOTIDE SEQUENCE [LARGE SCALE GENOMIC DNA]</scope>
    <source>
        <strain evidence="10 11">ATCC 50062</strain>
    </source>
</reference>
<dbReference type="AlphaFoldDB" id="A0A0L0DGN2"/>
<dbReference type="InterPro" id="IPR008271">
    <property type="entry name" value="Ser/Thr_kinase_AS"/>
</dbReference>
<sequence>MSSLRIAVPDGCSVVDAGRVVAGAKRADVWTAYEAVPHGLLGTGASSVVRKVVRRSDRRLFALKIIDKAGVGELRQVANEVRLLRKIAGDRKRAHPGLVHLYEVYESETQVALVMELCSGGELFDRLRRLRVFREADAASIMAQLLAAIQYLHGRGLVHRDIKPENIVFSEPHSLAIRVIDLGLAKNLHGKGTRTPCGTPAFLAPELVQSHLDEHGGAAYDHRIDIWAAGCVLYAMLCGFAPFTPQVGDPDAMLDAIRSGKLAFPSPHWDAISPEARDLVAGLLRVDPAARLTASQALAHPWLSGARGSSPPLPSLIEGETGGQGSSAGSGIATAPHLALNSSVQAQLDVAIAYEASSSLDASASPTASARRHGHPHQPARRRHGGDGISFVELSSALQHLEHSHKSDDDSTHSSES</sequence>
<proteinExistence type="inferred from homology"/>
<evidence type="ECO:0000259" key="9">
    <source>
        <dbReference type="PROSITE" id="PS50011"/>
    </source>
</evidence>
<keyword evidence="5 6" id="KW-0067">ATP-binding</keyword>
<dbReference type="OMA" id="VCECEDR"/>
<evidence type="ECO:0000256" key="8">
    <source>
        <dbReference type="SAM" id="MobiDB-lite"/>
    </source>
</evidence>
<evidence type="ECO:0000256" key="1">
    <source>
        <dbReference type="ARBA" id="ARBA00022527"/>
    </source>
</evidence>
<dbReference type="InterPro" id="IPR017441">
    <property type="entry name" value="Protein_kinase_ATP_BS"/>
</dbReference>
<keyword evidence="11" id="KW-1185">Reference proteome</keyword>
<dbReference type="STRING" id="461836.A0A0L0DGN2"/>
<feature type="compositionally biased region" description="Basic residues" evidence="8">
    <location>
        <begin position="370"/>
        <end position="384"/>
    </location>
</feature>
<dbReference type="OrthoDB" id="40902at2759"/>
<feature type="region of interest" description="Disordered" evidence="8">
    <location>
        <begin position="363"/>
        <end position="417"/>
    </location>
</feature>
<evidence type="ECO:0000313" key="11">
    <source>
        <dbReference type="Proteomes" id="UP000054408"/>
    </source>
</evidence>
<dbReference type="GeneID" id="25566235"/>
<evidence type="ECO:0000313" key="10">
    <source>
        <dbReference type="EMBL" id="KNC51281.1"/>
    </source>
</evidence>
<feature type="compositionally biased region" description="Basic and acidic residues" evidence="8">
    <location>
        <begin position="400"/>
        <end position="417"/>
    </location>
</feature>
<name>A0A0L0DGN2_THETB</name>
<evidence type="ECO:0000256" key="3">
    <source>
        <dbReference type="ARBA" id="ARBA00022741"/>
    </source>
</evidence>
<organism evidence="10 11">
    <name type="scientific">Thecamonas trahens ATCC 50062</name>
    <dbReference type="NCBI Taxonomy" id="461836"/>
    <lineage>
        <taxon>Eukaryota</taxon>
        <taxon>Apusozoa</taxon>
        <taxon>Apusomonadida</taxon>
        <taxon>Apusomonadidae</taxon>
        <taxon>Thecamonas</taxon>
    </lineage>
</organism>
<gene>
    <name evidence="10" type="ORF">AMSG_07286</name>
</gene>
<feature type="domain" description="Protein kinase" evidence="9">
    <location>
        <begin position="35"/>
        <end position="303"/>
    </location>
</feature>
<accession>A0A0L0DGN2</accession>
<dbReference type="Gene3D" id="3.30.200.20">
    <property type="entry name" value="Phosphorylase Kinase, domain 1"/>
    <property type="match status" value="1"/>
</dbReference>
<dbReference type="InterPro" id="IPR000719">
    <property type="entry name" value="Prot_kinase_dom"/>
</dbReference>
<dbReference type="FunFam" id="1.10.510.10:FF:000571">
    <property type="entry name" value="Maternal embryonic leucine zipper kinase"/>
    <property type="match status" value="1"/>
</dbReference>
<dbReference type="PROSITE" id="PS00108">
    <property type="entry name" value="PROTEIN_KINASE_ST"/>
    <property type="match status" value="1"/>
</dbReference>
<dbReference type="GO" id="GO:0005524">
    <property type="term" value="F:ATP binding"/>
    <property type="evidence" value="ECO:0007669"/>
    <property type="project" value="UniProtKB-UniRule"/>
</dbReference>
<dbReference type="InterPro" id="IPR050205">
    <property type="entry name" value="CDPK_Ser/Thr_kinases"/>
</dbReference>
<dbReference type="Proteomes" id="UP000054408">
    <property type="component" value="Unassembled WGS sequence"/>
</dbReference>
<evidence type="ECO:0000256" key="5">
    <source>
        <dbReference type="ARBA" id="ARBA00022840"/>
    </source>
</evidence>
<dbReference type="InterPro" id="IPR011009">
    <property type="entry name" value="Kinase-like_dom_sf"/>
</dbReference>
<keyword evidence="3 6" id="KW-0547">Nucleotide-binding</keyword>
<dbReference type="PANTHER" id="PTHR24349">
    <property type="entry name" value="SERINE/THREONINE-PROTEIN KINASE"/>
    <property type="match status" value="1"/>
</dbReference>
<dbReference type="CDD" id="cd05117">
    <property type="entry name" value="STKc_CAMK"/>
    <property type="match status" value="1"/>
</dbReference>
<dbReference type="SMART" id="SM00220">
    <property type="entry name" value="S_TKc"/>
    <property type="match status" value="1"/>
</dbReference>
<feature type="region of interest" description="Disordered" evidence="8">
    <location>
        <begin position="303"/>
        <end position="330"/>
    </location>
</feature>